<evidence type="ECO:0000313" key="4">
    <source>
        <dbReference type="EMBL" id="KAJ7704995.1"/>
    </source>
</evidence>
<dbReference type="Pfam" id="PF05368">
    <property type="entry name" value="NmrA"/>
    <property type="match status" value="1"/>
</dbReference>
<dbReference type="EMBL" id="JARKIE010000009">
    <property type="protein sequence ID" value="KAJ7704995.1"/>
    <property type="molecule type" value="Genomic_DNA"/>
</dbReference>
<keyword evidence="2" id="KW-0521">NADP</keyword>
<comment type="caution">
    <text evidence="4">The sequence shown here is derived from an EMBL/GenBank/DDBJ whole genome shotgun (WGS) entry which is preliminary data.</text>
</comment>
<dbReference type="AlphaFoldDB" id="A0AAD7M7U9"/>
<gene>
    <name evidence="4" type="ORF">B0H17DRAFT_1193484</name>
</gene>
<sequence>MALRIVSVFGATGLQGSAVANALLKDDTLTPRAIAGNPESEAALTLKARGVEVIKGDSRDKRWWALCAAARLSSRCATAIIFPLKAEGEGPNELVQGKNMVDAAKEAGVRFFILTSLPSLIEFSGGKYNNCPHFEQKAAVQKYLESSGLANASLHLGAFLEKVLKKTTTGFNVAMPNYGATAARQALTSVERDVLAATLALLENYTDSSKHISGKSYPIVDANMTYAELAATGKVQWPA</sequence>
<dbReference type="PANTHER" id="PTHR42748">
    <property type="entry name" value="NITROGEN METABOLITE REPRESSION PROTEIN NMRA FAMILY MEMBER"/>
    <property type="match status" value="1"/>
</dbReference>
<dbReference type="Proteomes" id="UP001221757">
    <property type="component" value="Unassembled WGS sequence"/>
</dbReference>
<dbReference type="InterPro" id="IPR036291">
    <property type="entry name" value="NAD(P)-bd_dom_sf"/>
</dbReference>
<feature type="domain" description="NmrA-like" evidence="3">
    <location>
        <begin position="6"/>
        <end position="204"/>
    </location>
</feature>
<evidence type="ECO:0000313" key="5">
    <source>
        <dbReference type="Proteomes" id="UP001221757"/>
    </source>
</evidence>
<dbReference type="SUPFAM" id="SSF51735">
    <property type="entry name" value="NAD(P)-binding Rossmann-fold domains"/>
    <property type="match status" value="1"/>
</dbReference>
<accession>A0AAD7M7U9</accession>
<comment type="similarity">
    <text evidence="1">Belongs to the NmrA-type oxidoreductase family.</text>
</comment>
<dbReference type="PANTHER" id="PTHR42748:SF7">
    <property type="entry name" value="NMRA LIKE REDOX SENSOR 1-RELATED"/>
    <property type="match status" value="1"/>
</dbReference>
<name>A0AAD7M7U9_MYCRO</name>
<evidence type="ECO:0000256" key="1">
    <source>
        <dbReference type="ARBA" id="ARBA00006328"/>
    </source>
</evidence>
<dbReference type="InterPro" id="IPR051164">
    <property type="entry name" value="NmrA-like_oxidored"/>
</dbReference>
<protein>
    <recommendedName>
        <fullName evidence="3">NmrA-like domain-containing protein</fullName>
    </recommendedName>
</protein>
<evidence type="ECO:0000256" key="2">
    <source>
        <dbReference type="ARBA" id="ARBA00022857"/>
    </source>
</evidence>
<dbReference type="Gene3D" id="3.40.50.720">
    <property type="entry name" value="NAD(P)-binding Rossmann-like Domain"/>
    <property type="match status" value="1"/>
</dbReference>
<evidence type="ECO:0000259" key="3">
    <source>
        <dbReference type="Pfam" id="PF05368"/>
    </source>
</evidence>
<reference evidence="4" key="1">
    <citation type="submission" date="2023-03" db="EMBL/GenBank/DDBJ databases">
        <title>Massive genome expansion in bonnet fungi (Mycena s.s.) driven by repeated elements and novel gene families across ecological guilds.</title>
        <authorList>
            <consortium name="Lawrence Berkeley National Laboratory"/>
            <person name="Harder C.B."/>
            <person name="Miyauchi S."/>
            <person name="Viragh M."/>
            <person name="Kuo A."/>
            <person name="Thoen E."/>
            <person name="Andreopoulos B."/>
            <person name="Lu D."/>
            <person name="Skrede I."/>
            <person name="Drula E."/>
            <person name="Henrissat B."/>
            <person name="Morin E."/>
            <person name="Kohler A."/>
            <person name="Barry K."/>
            <person name="LaButti K."/>
            <person name="Morin E."/>
            <person name="Salamov A."/>
            <person name="Lipzen A."/>
            <person name="Mereny Z."/>
            <person name="Hegedus B."/>
            <person name="Baldrian P."/>
            <person name="Stursova M."/>
            <person name="Weitz H."/>
            <person name="Taylor A."/>
            <person name="Grigoriev I.V."/>
            <person name="Nagy L.G."/>
            <person name="Martin F."/>
            <person name="Kauserud H."/>
        </authorList>
    </citation>
    <scope>NUCLEOTIDE SEQUENCE</scope>
    <source>
        <strain evidence="4">CBHHK067</strain>
    </source>
</reference>
<proteinExistence type="inferred from homology"/>
<dbReference type="InterPro" id="IPR008030">
    <property type="entry name" value="NmrA-like"/>
</dbReference>
<keyword evidence="5" id="KW-1185">Reference proteome</keyword>
<organism evidence="4 5">
    <name type="scientific">Mycena rosella</name>
    <name type="common">Pink bonnet</name>
    <name type="synonym">Agaricus rosellus</name>
    <dbReference type="NCBI Taxonomy" id="1033263"/>
    <lineage>
        <taxon>Eukaryota</taxon>
        <taxon>Fungi</taxon>
        <taxon>Dikarya</taxon>
        <taxon>Basidiomycota</taxon>
        <taxon>Agaricomycotina</taxon>
        <taxon>Agaricomycetes</taxon>
        <taxon>Agaricomycetidae</taxon>
        <taxon>Agaricales</taxon>
        <taxon>Marasmiineae</taxon>
        <taxon>Mycenaceae</taxon>
        <taxon>Mycena</taxon>
    </lineage>
</organism>